<organism evidence="1 2">
    <name type="scientific">Canavalia gladiata</name>
    <name type="common">Sword bean</name>
    <name type="synonym">Dolichos gladiatus</name>
    <dbReference type="NCBI Taxonomy" id="3824"/>
    <lineage>
        <taxon>Eukaryota</taxon>
        <taxon>Viridiplantae</taxon>
        <taxon>Streptophyta</taxon>
        <taxon>Embryophyta</taxon>
        <taxon>Tracheophyta</taxon>
        <taxon>Spermatophyta</taxon>
        <taxon>Magnoliopsida</taxon>
        <taxon>eudicotyledons</taxon>
        <taxon>Gunneridae</taxon>
        <taxon>Pentapetalae</taxon>
        <taxon>rosids</taxon>
        <taxon>fabids</taxon>
        <taxon>Fabales</taxon>
        <taxon>Fabaceae</taxon>
        <taxon>Papilionoideae</taxon>
        <taxon>50 kb inversion clade</taxon>
        <taxon>NPAAA clade</taxon>
        <taxon>indigoferoid/millettioid clade</taxon>
        <taxon>Phaseoleae</taxon>
        <taxon>Canavalia</taxon>
    </lineage>
</organism>
<accession>A0AAN9QAP4</accession>
<sequence>MGSPHQLVTTRKTGYTTPSEVLGLRNKRFKPFRVLNQQKIDQKRLKMILRIPLGGFRTPSKFQSLGLIHLVHMKRENDRSILMMMPLGNRVLLCIPVLGPDPGSGRCHMDNVALNLMVLGTRRRIHVSRAIEPHWMKPYQNHAKPPSLGHGGPIARLEQLLRLNVDN</sequence>
<dbReference type="Proteomes" id="UP001367508">
    <property type="component" value="Unassembled WGS sequence"/>
</dbReference>
<evidence type="ECO:0000313" key="1">
    <source>
        <dbReference type="EMBL" id="KAK7328461.1"/>
    </source>
</evidence>
<keyword evidence="2" id="KW-1185">Reference proteome</keyword>
<proteinExistence type="predicted"/>
<comment type="caution">
    <text evidence="1">The sequence shown here is derived from an EMBL/GenBank/DDBJ whole genome shotgun (WGS) entry which is preliminary data.</text>
</comment>
<protein>
    <submittedName>
        <fullName evidence="1">Uncharacterized protein</fullName>
    </submittedName>
</protein>
<gene>
    <name evidence="1" type="ORF">VNO77_22568</name>
</gene>
<reference evidence="1 2" key="1">
    <citation type="submission" date="2024-01" db="EMBL/GenBank/DDBJ databases">
        <title>The genomes of 5 underutilized Papilionoideae crops provide insights into root nodulation and disease resistanc.</title>
        <authorList>
            <person name="Jiang F."/>
        </authorList>
    </citation>
    <scope>NUCLEOTIDE SEQUENCE [LARGE SCALE GENOMIC DNA]</scope>
    <source>
        <strain evidence="1">LVBAO_FW01</strain>
        <tissue evidence="1">Leaves</tissue>
    </source>
</reference>
<name>A0AAN9QAP4_CANGL</name>
<dbReference type="EMBL" id="JAYMYQ010000005">
    <property type="protein sequence ID" value="KAK7328461.1"/>
    <property type="molecule type" value="Genomic_DNA"/>
</dbReference>
<evidence type="ECO:0000313" key="2">
    <source>
        <dbReference type="Proteomes" id="UP001367508"/>
    </source>
</evidence>
<dbReference type="AlphaFoldDB" id="A0AAN9QAP4"/>